<dbReference type="KEGG" id="tet:TTHERM_00059300"/>
<evidence type="ECO:0000256" key="1">
    <source>
        <dbReference type="SAM" id="Phobius"/>
    </source>
</evidence>
<dbReference type="InParanoid" id="I7M6X1"/>
<feature type="transmembrane region" description="Helical" evidence="1">
    <location>
        <begin position="583"/>
        <end position="609"/>
    </location>
</feature>
<dbReference type="HOGENOM" id="CLU_012088_0_0_1"/>
<feature type="transmembrane region" description="Helical" evidence="1">
    <location>
        <begin position="510"/>
        <end position="532"/>
    </location>
</feature>
<organism evidence="2 3">
    <name type="scientific">Tetrahymena thermophila (strain SB210)</name>
    <dbReference type="NCBI Taxonomy" id="312017"/>
    <lineage>
        <taxon>Eukaryota</taxon>
        <taxon>Sar</taxon>
        <taxon>Alveolata</taxon>
        <taxon>Ciliophora</taxon>
        <taxon>Intramacronucleata</taxon>
        <taxon>Oligohymenophorea</taxon>
        <taxon>Hymenostomatida</taxon>
        <taxon>Tetrahymenina</taxon>
        <taxon>Tetrahymenidae</taxon>
        <taxon>Tetrahymena</taxon>
    </lineage>
</organism>
<feature type="transmembrane region" description="Helical" evidence="1">
    <location>
        <begin position="99"/>
        <end position="116"/>
    </location>
</feature>
<gene>
    <name evidence="2" type="ORF">TTHERM_00059300</name>
</gene>
<evidence type="ECO:0000313" key="3">
    <source>
        <dbReference type="Proteomes" id="UP000009168"/>
    </source>
</evidence>
<dbReference type="PANTHER" id="PTHR13018">
    <property type="entry name" value="PROBABLE MEMBRANE PROTEIN DUF221-RELATED"/>
    <property type="match status" value="1"/>
</dbReference>
<feature type="transmembrane region" description="Helical" evidence="1">
    <location>
        <begin position="636"/>
        <end position="654"/>
    </location>
</feature>
<dbReference type="GO" id="GO:0005227">
    <property type="term" value="F:calcium-activated cation channel activity"/>
    <property type="evidence" value="ECO:0007669"/>
    <property type="project" value="InterPro"/>
</dbReference>
<keyword evidence="2" id="KW-0418">Kinase</keyword>
<protein>
    <submittedName>
        <fullName evidence="2">Kinase domain protein</fullName>
    </submittedName>
</protein>
<dbReference type="EMBL" id="GG662853">
    <property type="protein sequence ID" value="EAR87417.1"/>
    <property type="molecule type" value="Genomic_DNA"/>
</dbReference>
<dbReference type="InterPro" id="IPR045122">
    <property type="entry name" value="Csc1-like"/>
</dbReference>
<feature type="transmembrane region" description="Helical" evidence="1">
    <location>
        <begin position="479"/>
        <end position="498"/>
    </location>
</feature>
<sequence length="883" mass="103951">MSQQNNQDIEKSQNQQINLPQQTQAQVSYITVDEKLINQCRLHVRANRVALESKNPQYCACCQRSYKNSRISLFCSLKELAFLGSGVPLYFQFVKTARNMLIMSGLFSIYMIYYNYQGNYCQDNSNQAQTSSCYKDFYSNFSMVNIKNKEQQIDQYSIIQFSLAIVMFFVIKIFYRQMETLKSEVEYLNRSPEDYTAQLYNMPAGFKDKNKYPDIKRYETKSVVNFGTNKVNQFQVECTNTYNQDKNYDDVSRVGYTKNEVTLAIQKSLNEQKLQVIAVNIAYDLEDFQNGDQNIKNYILHGENRRQYCSKSCFVTFSSIRELNQFISDHQRNILQTLWANLRIYFERPSKKYLIFRNKLIRAKKAPAPDDVYWENISYGMRHPYKKRLMRCVTLLVNILLIGIALGCLFYVNDLKKQIKSSADFQEYKNNSYALMGLNFLSSVIIYIINLINKHVVTYLSKKEYHQTKTHLSISKGNNLFLIQLFNTAAIYVIIYLTKYRDQIWMSSGILADVMITHACIAVFTPLTDFILNFYKYLERYLCLPYGKKAQKNTVEEKLLINKIIDRLQGYQFDISYKYANTLYFLFSITFYGPLMPSLYVVGFFALYLQYWVDKYHIVKRYTISSTISADINGELYQFIKIIPLLQILSYWFWTQIVGFQSKQPFIFYGIAICLVTFILPNRIFLKIFCSDHNTSVNDKEDLTYNDALMKGFFKKFYEHSNPITCKESMREYKNILQKQQLSKKLTRDLNEVLTSTQEKQSLMQLSSIIKQYKNQSDSIINQQHLRIINNQNSTENQNNMESPQEICQSYTSEQICSSFQDQINYQEYANQSKQLQNINIELNKIQSCQTQPISSSREKQLNSQIINMQKFRNIQNINTNFL</sequence>
<feature type="transmembrane region" description="Helical" evidence="1">
    <location>
        <begin position="389"/>
        <end position="412"/>
    </location>
</feature>
<evidence type="ECO:0000313" key="2">
    <source>
        <dbReference type="EMBL" id="EAR87417.1"/>
    </source>
</evidence>
<accession>I7M6X1</accession>
<feature type="transmembrane region" description="Helical" evidence="1">
    <location>
        <begin position="432"/>
        <end position="453"/>
    </location>
</feature>
<feature type="transmembrane region" description="Helical" evidence="1">
    <location>
        <begin position="666"/>
        <end position="686"/>
    </location>
</feature>
<keyword evidence="1" id="KW-1133">Transmembrane helix</keyword>
<dbReference type="PANTHER" id="PTHR13018:SF83">
    <property type="entry name" value="RRM DOMAIN-CONTAINING PROTEIN"/>
    <property type="match status" value="1"/>
</dbReference>
<reference evidence="3" key="1">
    <citation type="journal article" date="2006" name="PLoS Biol.">
        <title>Macronuclear genome sequence of the ciliate Tetrahymena thermophila, a model eukaryote.</title>
        <authorList>
            <person name="Eisen J.A."/>
            <person name="Coyne R.S."/>
            <person name="Wu M."/>
            <person name="Wu D."/>
            <person name="Thiagarajan M."/>
            <person name="Wortman J.R."/>
            <person name="Badger J.H."/>
            <person name="Ren Q."/>
            <person name="Amedeo P."/>
            <person name="Jones K.M."/>
            <person name="Tallon L.J."/>
            <person name="Delcher A.L."/>
            <person name="Salzberg S.L."/>
            <person name="Silva J.C."/>
            <person name="Haas B.J."/>
            <person name="Majoros W.H."/>
            <person name="Farzad M."/>
            <person name="Carlton J.M."/>
            <person name="Smith R.K. Jr."/>
            <person name="Garg J."/>
            <person name="Pearlman R.E."/>
            <person name="Karrer K.M."/>
            <person name="Sun L."/>
            <person name="Manning G."/>
            <person name="Elde N.C."/>
            <person name="Turkewitz A.P."/>
            <person name="Asai D.J."/>
            <person name="Wilkes D.E."/>
            <person name="Wang Y."/>
            <person name="Cai H."/>
            <person name="Collins K."/>
            <person name="Stewart B.A."/>
            <person name="Lee S.R."/>
            <person name="Wilamowska K."/>
            <person name="Weinberg Z."/>
            <person name="Ruzzo W.L."/>
            <person name="Wloga D."/>
            <person name="Gaertig J."/>
            <person name="Frankel J."/>
            <person name="Tsao C.-C."/>
            <person name="Gorovsky M.A."/>
            <person name="Keeling P.J."/>
            <person name="Waller R.F."/>
            <person name="Patron N.J."/>
            <person name="Cherry J.M."/>
            <person name="Stover N.A."/>
            <person name="Krieger C.J."/>
            <person name="del Toro C."/>
            <person name="Ryder H.F."/>
            <person name="Williamson S.C."/>
            <person name="Barbeau R.A."/>
            <person name="Hamilton E.P."/>
            <person name="Orias E."/>
        </authorList>
    </citation>
    <scope>NUCLEOTIDE SEQUENCE [LARGE SCALE GENOMIC DNA]</scope>
    <source>
        <strain evidence="3">SB210</strain>
    </source>
</reference>
<dbReference type="GO" id="GO:0005886">
    <property type="term" value="C:plasma membrane"/>
    <property type="evidence" value="ECO:0007669"/>
    <property type="project" value="TreeGrafter"/>
</dbReference>
<dbReference type="OrthoDB" id="197892at2759"/>
<keyword evidence="1" id="KW-0472">Membrane</keyword>
<feature type="transmembrane region" description="Helical" evidence="1">
    <location>
        <begin position="156"/>
        <end position="175"/>
    </location>
</feature>
<dbReference type="GeneID" id="7841893"/>
<dbReference type="RefSeq" id="XP_001007662.1">
    <property type="nucleotide sequence ID" value="XM_001007662.1"/>
</dbReference>
<keyword evidence="3" id="KW-1185">Reference proteome</keyword>
<proteinExistence type="predicted"/>
<keyword evidence="1" id="KW-0812">Transmembrane</keyword>
<dbReference type="Proteomes" id="UP000009168">
    <property type="component" value="Unassembled WGS sequence"/>
</dbReference>
<name>I7M6X1_TETTS</name>
<dbReference type="AlphaFoldDB" id="I7M6X1"/>
<dbReference type="GO" id="GO:0016301">
    <property type="term" value="F:kinase activity"/>
    <property type="evidence" value="ECO:0007669"/>
    <property type="project" value="UniProtKB-KW"/>
</dbReference>
<keyword evidence="2" id="KW-0808">Transferase</keyword>